<organism evidence="11 12">
    <name type="scientific">Pseudoalteromonas phenolica</name>
    <dbReference type="NCBI Taxonomy" id="161398"/>
    <lineage>
        <taxon>Bacteria</taxon>
        <taxon>Pseudomonadati</taxon>
        <taxon>Pseudomonadota</taxon>
        <taxon>Gammaproteobacteria</taxon>
        <taxon>Alteromonadales</taxon>
        <taxon>Pseudoalteromonadaceae</taxon>
        <taxon>Pseudoalteromonas</taxon>
    </lineage>
</organism>
<protein>
    <submittedName>
        <fullName evidence="11">Collagenase</fullName>
    </submittedName>
</protein>
<evidence type="ECO:0000256" key="8">
    <source>
        <dbReference type="ARBA" id="ARBA00022833"/>
    </source>
</evidence>
<dbReference type="PRINTS" id="PR00931">
    <property type="entry name" value="MICOLLPTASE"/>
</dbReference>
<evidence type="ECO:0000256" key="6">
    <source>
        <dbReference type="ARBA" id="ARBA00022729"/>
    </source>
</evidence>
<dbReference type="PANTHER" id="PTHR13062">
    <property type="entry name" value="COLLAGENASE"/>
    <property type="match status" value="1"/>
</dbReference>
<name>A0A4Q7IM08_9GAMM</name>
<comment type="cofactor">
    <cofactor evidence="1">
        <name>Zn(2+)</name>
        <dbReference type="ChEBI" id="CHEBI:29105"/>
    </cofactor>
</comment>
<dbReference type="Proteomes" id="UP000291338">
    <property type="component" value="Unassembled WGS sequence"/>
</dbReference>
<reference evidence="11 12" key="1">
    <citation type="submission" date="2018-01" db="EMBL/GenBank/DDBJ databases">
        <title>Co-occurrence of chitin degradation, pigmentation and bioactivity in marine Pseudoalteromonas.</title>
        <authorList>
            <person name="Paulsen S."/>
            <person name="Gram L."/>
            <person name="Machado H."/>
        </authorList>
    </citation>
    <scope>NUCLEOTIDE SEQUENCE [LARGE SCALE GENOMIC DNA]</scope>
    <source>
        <strain evidence="11 12">S3898</strain>
    </source>
</reference>
<keyword evidence="7" id="KW-0378">Hydrolase</keyword>
<dbReference type="GO" id="GO:0005576">
    <property type="term" value="C:extracellular region"/>
    <property type="evidence" value="ECO:0007669"/>
    <property type="project" value="UniProtKB-SubCell"/>
</dbReference>
<evidence type="ECO:0000256" key="3">
    <source>
        <dbReference type="ARBA" id="ARBA00022525"/>
    </source>
</evidence>
<dbReference type="PROSITE" id="PS51257">
    <property type="entry name" value="PROKAR_LIPOPROTEIN"/>
    <property type="match status" value="1"/>
</dbReference>
<gene>
    <name evidence="11" type="ORF">C1E23_10355</name>
</gene>
<keyword evidence="5" id="KW-0479">Metal-binding</keyword>
<feature type="active site" evidence="10">
    <location>
        <position position="474"/>
    </location>
</feature>
<evidence type="ECO:0000313" key="12">
    <source>
        <dbReference type="Proteomes" id="UP000291338"/>
    </source>
</evidence>
<evidence type="ECO:0000256" key="10">
    <source>
        <dbReference type="PIRSR" id="PIRSR602169-1"/>
    </source>
</evidence>
<evidence type="ECO:0000256" key="5">
    <source>
        <dbReference type="ARBA" id="ARBA00022723"/>
    </source>
</evidence>
<comment type="caution">
    <text evidence="11">The sequence shown here is derived from an EMBL/GenBank/DDBJ whole genome shotgun (WGS) entry which is preliminary data.</text>
</comment>
<dbReference type="EMBL" id="PPSX01000035">
    <property type="protein sequence ID" value="RZQ53204.1"/>
    <property type="molecule type" value="Genomic_DNA"/>
</dbReference>
<sequence>MKITALALATSVALGLVGCNTLDTKNTSVEPATPIVIVVSDEAKALVQNIVSAELDDLWNTQFDHHQAGLLLAVSEAIREEVKQGGLTSQKLERLTYYLRIFSSFGPAKDWQAGTAESLNQALLAIVEHSDFYTIDETVARIHENYATALFRLYFNEALQSKTAEHIQPLSQLITLYGESALPQGNTPKGKAVDYAMWEVLRAGAVLPYEARRKNKEAFSAAVQQQSLLQTSLVNFISSKNVVREGDDWPKQHALWALAQHYNLYVTQYWNEYYTLDEEAQKSLNDDKTSLPVEAELDKLDKQVWQALSKDSTLSELKKQTLYSIPYVVTSFRGKSECSEVPLEGRCIEPKIADVLPIKHECSKSAYILAQAMSKKELNDSCQRLNEQVDTFHEKLATQRQPVANDFNDQLRIVIFDNHAEYNRWGQLIFDIHTDNGGMYIEGTTQDPDNIATFYTFEHFWVRPEFAVWNLNHEFVHYLDGRFNKYDTFNHFPSNMVWWSEGLAEYIAEGDNNPRAFKKAFELDEKDWPSLQEVFDTEYKDGQDRVYKWGYLAVRFMFEKHREDYLKLAHFLRTDFFDGYKKLLDKSGEKYGSEFKTWLQAHKAEQTKDEAKTDPKKPRQFYRYTYKDYLQPKHLTENKAHMHWQYWHENALKAEKKN</sequence>
<evidence type="ECO:0000256" key="1">
    <source>
        <dbReference type="ARBA" id="ARBA00001947"/>
    </source>
</evidence>
<dbReference type="Gene3D" id="3.40.30.160">
    <property type="entry name" value="Collagenase ColT, N-terminal domain"/>
    <property type="match status" value="1"/>
</dbReference>
<dbReference type="InterPro" id="IPR002169">
    <property type="entry name" value="Peptidase_M9A/M9B"/>
</dbReference>
<dbReference type="AlphaFoldDB" id="A0A4Q7IM08"/>
<keyword evidence="6" id="KW-0732">Signal</keyword>
<evidence type="ECO:0000256" key="4">
    <source>
        <dbReference type="ARBA" id="ARBA00022670"/>
    </source>
</evidence>
<evidence type="ECO:0000256" key="9">
    <source>
        <dbReference type="ARBA" id="ARBA00023049"/>
    </source>
</evidence>
<evidence type="ECO:0000256" key="7">
    <source>
        <dbReference type="ARBA" id="ARBA00022801"/>
    </source>
</evidence>
<dbReference type="GO" id="GO:0004222">
    <property type="term" value="F:metalloendopeptidase activity"/>
    <property type="evidence" value="ECO:0007669"/>
    <property type="project" value="InterPro"/>
</dbReference>
<dbReference type="GO" id="GO:0006508">
    <property type="term" value="P:proteolysis"/>
    <property type="evidence" value="ECO:0007669"/>
    <property type="project" value="UniProtKB-KW"/>
</dbReference>
<dbReference type="GO" id="GO:0008270">
    <property type="term" value="F:zinc ion binding"/>
    <property type="evidence" value="ECO:0007669"/>
    <property type="project" value="InterPro"/>
</dbReference>
<accession>A0A4Q7IM08</accession>
<dbReference type="RefSeq" id="WP_130255491.1">
    <property type="nucleotide sequence ID" value="NZ_PPSX01000035.1"/>
</dbReference>
<keyword evidence="8" id="KW-0862">Zinc</keyword>
<proteinExistence type="predicted"/>
<evidence type="ECO:0000313" key="11">
    <source>
        <dbReference type="EMBL" id="RZQ53204.1"/>
    </source>
</evidence>
<keyword evidence="9" id="KW-0482">Metalloprotease</keyword>
<dbReference type="PANTHER" id="PTHR13062:SF9">
    <property type="entry name" value="MICROBIAL COLLAGENASE"/>
    <property type="match status" value="1"/>
</dbReference>
<dbReference type="Gene3D" id="1.10.390.20">
    <property type="match status" value="1"/>
</dbReference>
<keyword evidence="4" id="KW-0645">Protease</keyword>
<evidence type="ECO:0000256" key="2">
    <source>
        <dbReference type="ARBA" id="ARBA00004613"/>
    </source>
</evidence>
<keyword evidence="3" id="KW-0964">Secreted</keyword>
<comment type="subcellular location">
    <subcellularLocation>
        <location evidence="2">Secreted</location>
    </subcellularLocation>
</comment>
<dbReference type="Pfam" id="PF01752">
    <property type="entry name" value="Peptidase_M9"/>
    <property type="match status" value="1"/>
</dbReference>